<sequence length="252" mass="26949">MRMLAGRTGASGWLRGRKGPRGPGRRRPAGDTCRKRRGDVKPPESRPRAARKAPPKGGPSVSGPPARGSGNGVPAAIRRPPGLPPRPQITEAADPPCWKAKPHSGLDKKTILRSKLRDSDAGRDPLSPKAPAPAIPVEKDLHLAGPGKVGSARKQARLPDQPVPARIGGGIQQPSGGRICLPLTRSDGPAWKAAVPSLRAASLRTFRCAMRNSCDGPRCGKACALRRRRLWLRRRQMPLPCPAPRRRPRSGA</sequence>
<reference evidence="2 3" key="1">
    <citation type="submission" date="2018-04" db="EMBL/GenBank/DDBJ databases">
        <title>Genomic Encyclopedia of Type Strains, Phase III (KMG-III): the genomes of soil and plant-associated and newly described type strains.</title>
        <authorList>
            <person name="Whitman W."/>
        </authorList>
    </citation>
    <scope>NUCLEOTIDE SEQUENCE [LARGE SCALE GENOMIC DNA]</scope>
    <source>
        <strain evidence="2 3">JA192</strain>
    </source>
</reference>
<evidence type="ECO:0008006" key="4">
    <source>
        <dbReference type="Google" id="ProtNLM"/>
    </source>
</evidence>
<keyword evidence="3" id="KW-1185">Reference proteome</keyword>
<feature type="region of interest" description="Disordered" evidence="1">
    <location>
        <begin position="144"/>
        <end position="172"/>
    </location>
</feature>
<proteinExistence type="predicted"/>
<protein>
    <recommendedName>
        <fullName evidence="4">Basic proline-rich protein-like</fullName>
    </recommendedName>
</protein>
<dbReference type="Proteomes" id="UP000240800">
    <property type="component" value="Unassembled WGS sequence"/>
</dbReference>
<feature type="compositionally biased region" description="Basic residues" evidence="1">
    <location>
        <begin position="15"/>
        <end position="27"/>
    </location>
</feature>
<comment type="caution">
    <text evidence="2">The sequence shown here is derived from an EMBL/GenBank/DDBJ whole genome shotgun (WGS) entry which is preliminary data.</text>
</comment>
<evidence type="ECO:0000313" key="2">
    <source>
        <dbReference type="EMBL" id="PTM78433.1"/>
    </source>
</evidence>
<evidence type="ECO:0000313" key="3">
    <source>
        <dbReference type="Proteomes" id="UP000240800"/>
    </source>
</evidence>
<accession>A0ABX5J8D4</accession>
<dbReference type="EMBL" id="PZZW01000004">
    <property type="protein sequence ID" value="PTM78433.1"/>
    <property type="molecule type" value="Genomic_DNA"/>
</dbReference>
<organism evidence="2 3">
    <name type="scientific">Cereibacter johrii</name>
    <dbReference type="NCBI Taxonomy" id="445629"/>
    <lineage>
        <taxon>Bacteria</taxon>
        <taxon>Pseudomonadati</taxon>
        <taxon>Pseudomonadota</taxon>
        <taxon>Alphaproteobacteria</taxon>
        <taxon>Rhodobacterales</taxon>
        <taxon>Paracoccaceae</taxon>
        <taxon>Cereibacter</taxon>
    </lineage>
</organism>
<feature type="compositionally biased region" description="Basic and acidic residues" evidence="1">
    <location>
        <begin position="28"/>
        <end position="47"/>
    </location>
</feature>
<feature type="region of interest" description="Disordered" evidence="1">
    <location>
        <begin position="1"/>
        <end position="112"/>
    </location>
</feature>
<gene>
    <name evidence="2" type="ORF">C8J29_104394</name>
</gene>
<evidence type="ECO:0000256" key="1">
    <source>
        <dbReference type="SAM" id="MobiDB-lite"/>
    </source>
</evidence>
<name>A0ABX5J8D4_9RHOB</name>